<evidence type="ECO:0000259" key="9">
    <source>
        <dbReference type="PROSITE" id="PS51918"/>
    </source>
</evidence>
<evidence type="ECO:0000256" key="1">
    <source>
        <dbReference type="ARBA" id="ARBA00022485"/>
    </source>
</evidence>
<keyword evidence="4 8" id="KW-0460">Magnesium</keyword>
<comment type="pathway">
    <text evidence="8">Purine metabolism; 7-cyano-7-deazaguanine biosynthesis.</text>
</comment>
<dbReference type="RefSeq" id="WP_207680127.1">
    <property type="nucleotide sequence ID" value="NZ_CP061800.1"/>
</dbReference>
<evidence type="ECO:0000313" key="10">
    <source>
        <dbReference type="EMBL" id="QTA92986.1"/>
    </source>
</evidence>
<dbReference type="GO" id="GO:0000287">
    <property type="term" value="F:magnesium ion binding"/>
    <property type="evidence" value="ECO:0007669"/>
    <property type="project" value="UniProtKB-UniRule"/>
</dbReference>
<feature type="binding site" evidence="8">
    <location>
        <begin position="37"/>
        <end position="39"/>
    </location>
    <ligand>
        <name>S-adenosyl-L-methionine</name>
        <dbReference type="ChEBI" id="CHEBI:59789"/>
    </ligand>
</feature>
<dbReference type="GO" id="GO:1904047">
    <property type="term" value="F:S-adenosyl-L-methionine binding"/>
    <property type="evidence" value="ECO:0007669"/>
    <property type="project" value="UniProtKB-UniRule"/>
</dbReference>
<dbReference type="CDD" id="cd01335">
    <property type="entry name" value="Radical_SAM"/>
    <property type="match status" value="1"/>
</dbReference>
<evidence type="ECO:0000256" key="7">
    <source>
        <dbReference type="ARBA" id="ARBA00023239"/>
    </source>
</evidence>
<evidence type="ECO:0000256" key="3">
    <source>
        <dbReference type="ARBA" id="ARBA00022723"/>
    </source>
</evidence>
<dbReference type="GO" id="GO:0051539">
    <property type="term" value="F:4 iron, 4 sulfur cluster binding"/>
    <property type="evidence" value="ECO:0007669"/>
    <property type="project" value="UniProtKB-UniRule"/>
</dbReference>
<feature type="binding site" evidence="8">
    <location>
        <position position="70"/>
    </location>
    <ligand>
        <name>substrate</name>
    </ligand>
</feature>
<gene>
    <name evidence="8 10" type="primary">queE</name>
    <name evidence="10" type="ORF">dnm_090790</name>
</gene>
<keyword evidence="6 8" id="KW-0411">Iron-sulfur</keyword>
<dbReference type="HAMAP" id="MF_00917">
    <property type="entry name" value="QueE"/>
    <property type="match status" value="1"/>
</dbReference>
<organism evidence="10 11">
    <name type="scientific">Desulfonema magnum</name>
    <dbReference type="NCBI Taxonomy" id="45655"/>
    <lineage>
        <taxon>Bacteria</taxon>
        <taxon>Pseudomonadati</taxon>
        <taxon>Thermodesulfobacteriota</taxon>
        <taxon>Desulfobacteria</taxon>
        <taxon>Desulfobacterales</taxon>
        <taxon>Desulfococcaceae</taxon>
        <taxon>Desulfonema</taxon>
    </lineage>
</organism>
<evidence type="ECO:0000256" key="4">
    <source>
        <dbReference type="ARBA" id="ARBA00022842"/>
    </source>
</evidence>
<dbReference type="Gene3D" id="3.20.20.70">
    <property type="entry name" value="Aldolase class I"/>
    <property type="match status" value="1"/>
</dbReference>
<comment type="similarity">
    <text evidence="8">Belongs to the radical SAM superfamily. 7-carboxy-7-deazaguanine synthase family.</text>
</comment>
<dbReference type="InterPro" id="IPR058240">
    <property type="entry name" value="rSAM_sf"/>
</dbReference>
<dbReference type="AlphaFoldDB" id="A0A975BWD4"/>
<evidence type="ECO:0000313" key="11">
    <source>
        <dbReference type="Proteomes" id="UP000663722"/>
    </source>
</evidence>
<feature type="binding site" evidence="8">
    <location>
        <position position="72"/>
    </location>
    <ligand>
        <name>S-adenosyl-L-methionine</name>
        <dbReference type="ChEBI" id="CHEBI:59789"/>
    </ligand>
</feature>
<comment type="catalytic activity">
    <reaction evidence="8">
        <text>6-carboxy-5,6,7,8-tetrahydropterin + H(+) = 7-carboxy-7-carbaguanine + NH4(+)</text>
        <dbReference type="Rhea" id="RHEA:27974"/>
        <dbReference type="ChEBI" id="CHEBI:15378"/>
        <dbReference type="ChEBI" id="CHEBI:28938"/>
        <dbReference type="ChEBI" id="CHEBI:61032"/>
        <dbReference type="ChEBI" id="CHEBI:61036"/>
        <dbReference type="EC" id="4.3.99.3"/>
    </reaction>
</comment>
<protein>
    <recommendedName>
        <fullName evidence="8">7-carboxy-7-deazaguanine synthase</fullName>
        <shortName evidence="8">CDG synthase</shortName>
        <ecNumber evidence="8">4.3.99.3</ecNumber>
    </recommendedName>
    <alternativeName>
        <fullName evidence="8">Queuosine biosynthesis protein QueE</fullName>
    </alternativeName>
</protein>
<dbReference type="GO" id="GO:0008616">
    <property type="term" value="P:tRNA queuosine(34) biosynthetic process"/>
    <property type="evidence" value="ECO:0007669"/>
    <property type="project" value="UniProtKB-UniRule"/>
</dbReference>
<dbReference type="Proteomes" id="UP000663722">
    <property type="component" value="Chromosome"/>
</dbReference>
<reference evidence="10" key="1">
    <citation type="journal article" date="2021" name="Microb. Physiol.">
        <title>Proteogenomic Insights into the Physiology of Marine, Sulfate-Reducing, Filamentous Desulfonema limicola and Desulfonema magnum.</title>
        <authorList>
            <person name="Schnaars V."/>
            <person name="Wohlbrand L."/>
            <person name="Scheve S."/>
            <person name="Hinrichs C."/>
            <person name="Reinhardt R."/>
            <person name="Rabus R."/>
        </authorList>
    </citation>
    <scope>NUCLEOTIDE SEQUENCE</scope>
    <source>
        <strain evidence="10">4be13</strain>
    </source>
</reference>
<dbReference type="KEGG" id="dmm:dnm_090790"/>
<evidence type="ECO:0000256" key="6">
    <source>
        <dbReference type="ARBA" id="ARBA00023014"/>
    </source>
</evidence>
<feature type="binding site" evidence="8">
    <location>
        <position position="40"/>
    </location>
    <ligand>
        <name>Mg(2+)</name>
        <dbReference type="ChEBI" id="CHEBI:18420"/>
    </ligand>
</feature>
<comment type="function">
    <text evidence="8">Catalyzes the complex heterocyclic radical-mediated conversion of 6-carboxy-5,6,7,8-tetrahydropterin (CPH4) to 7-carboxy-7-deazaguanine (CDG), a step common to the biosynthetic pathways of all 7-deazapurine-containing compounds.</text>
</comment>
<dbReference type="PIRSF" id="PIRSF000370">
    <property type="entry name" value="QueE"/>
    <property type="match status" value="1"/>
</dbReference>
<feature type="binding site" evidence="8">
    <location>
        <position position="31"/>
    </location>
    <ligand>
        <name>[4Fe-4S] cluster</name>
        <dbReference type="ChEBI" id="CHEBI:49883"/>
        <note>4Fe-4S-S-AdoMet</note>
    </ligand>
</feature>
<feature type="binding site" evidence="8">
    <location>
        <begin position="12"/>
        <end position="14"/>
    </location>
    <ligand>
        <name>substrate</name>
    </ligand>
</feature>
<keyword evidence="3 8" id="KW-0479">Metal-binding</keyword>
<comment type="cofactor">
    <cofactor evidence="8">
        <name>Mg(2+)</name>
        <dbReference type="ChEBI" id="CHEBI:18420"/>
    </cofactor>
</comment>
<sequence>MSLLVNEIFYSIQGESLYSGRPCVFVRLTGCNLRCSYCDTRYAYHEGSEMDIMAILEQTAIYQCPLIEITGGEPLLQSDTPFLIHQLLENRYEVMMETNGSFDISKVDKRCVKIVDVKCPASGESRKNDLENLKRLHPGDQVKFVISDREDYEYAKKITASECSEIAINHMLFSPVLGKIPPAELAKWILEDRLQVRFQLQLHKIIWPETERGV</sequence>
<evidence type="ECO:0000256" key="5">
    <source>
        <dbReference type="ARBA" id="ARBA00023004"/>
    </source>
</evidence>
<comment type="caution">
    <text evidence="8">Lacks conserved residue(s) required for the propagation of feature annotation.</text>
</comment>
<evidence type="ECO:0000256" key="2">
    <source>
        <dbReference type="ARBA" id="ARBA00022691"/>
    </source>
</evidence>
<feature type="binding site" evidence="8">
    <location>
        <position position="27"/>
    </location>
    <ligand>
        <name>substrate</name>
    </ligand>
</feature>
<dbReference type="InterPro" id="IPR013785">
    <property type="entry name" value="Aldolase_TIM"/>
</dbReference>
<keyword evidence="8" id="KW-0671">Queuosine biosynthesis</keyword>
<evidence type="ECO:0000256" key="8">
    <source>
        <dbReference type="HAMAP-Rule" id="MF_00917"/>
    </source>
</evidence>
<dbReference type="GO" id="GO:0016840">
    <property type="term" value="F:carbon-nitrogen lyase activity"/>
    <property type="evidence" value="ECO:0007669"/>
    <property type="project" value="UniProtKB-UniRule"/>
</dbReference>
<dbReference type="Pfam" id="PF04055">
    <property type="entry name" value="Radical_SAM"/>
    <property type="match status" value="1"/>
</dbReference>
<proteinExistence type="inferred from homology"/>
<accession>A0A975BWD4</accession>
<dbReference type="PANTHER" id="PTHR42836">
    <property type="entry name" value="7-CARBOXY-7-DEAZAGUANINE SYNTHASE"/>
    <property type="match status" value="1"/>
</dbReference>
<dbReference type="PROSITE" id="PS51918">
    <property type="entry name" value="RADICAL_SAM"/>
    <property type="match status" value="1"/>
</dbReference>
<keyword evidence="7 8" id="KW-0456">Lyase</keyword>
<dbReference type="SUPFAM" id="SSF102114">
    <property type="entry name" value="Radical SAM enzymes"/>
    <property type="match status" value="1"/>
</dbReference>
<dbReference type="PANTHER" id="PTHR42836:SF1">
    <property type="entry name" value="7-CARBOXY-7-DEAZAGUANINE SYNTHASE"/>
    <property type="match status" value="1"/>
</dbReference>
<comment type="cofactor">
    <cofactor evidence="8">
        <name>[4Fe-4S] cluster</name>
        <dbReference type="ChEBI" id="CHEBI:49883"/>
    </cofactor>
    <text evidence="8">Binds 1 [4Fe-4S] cluster. The cluster is coordinated with 3 cysteines and an exchangeable S-adenosyl-L-methionine.</text>
</comment>
<comment type="subunit">
    <text evidence="8">Homodimer.</text>
</comment>
<dbReference type="SFLD" id="SFLDS00029">
    <property type="entry name" value="Radical_SAM"/>
    <property type="match status" value="1"/>
</dbReference>
<feature type="binding site" evidence="8">
    <location>
        <position position="35"/>
    </location>
    <ligand>
        <name>[4Fe-4S] cluster</name>
        <dbReference type="ChEBI" id="CHEBI:49883"/>
        <note>4Fe-4S-S-AdoMet</note>
    </ligand>
</feature>
<keyword evidence="1 8" id="KW-0004">4Fe-4S</keyword>
<name>A0A975BWD4_9BACT</name>
<keyword evidence="11" id="KW-1185">Reference proteome</keyword>
<dbReference type="InterPro" id="IPR024924">
    <property type="entry name" value="7-CO-7-deazaguanine_synth-like"/>
</dbReference>
<feature type="domain" description="Radical SAM core" evidence="9">
    <location>
        <begin position="18"/>
        <end position="209"/>
    </location>
</feature>
<dbReference type="InterPro" id="IPR007197">
    <property type="entry name" value="rSAM"/>
</dbReference>
<keyword evidence="5 8" id="KW-0408">Iron</keyword>
<dbReference type="EMBL" id="CP061800">
    <property type="protein sequence ID" value="QTA92986.1"/>
    <property type="molecule type" value="Genomic_DNA"/>
</dbReference>
<dbReference type="EC" id="4.3.99.3" evidence="8"/>
<comment type="cofactor">
    <cofactor evidence="8">
        <name>S-adenosyl-L-methionine</name>
        <dbReference type="ChEBI" id="CHEBI:59789"/>
    </cofactor>
    <text evidence="8">Binds 1 S-adenosyl-L-methionine per subunit.</text>
</comment>
<feature type="binding site" evidence="8">
    <location>
        <position position="38"/>
    </location>
    <ligand>
        <name>[4Fe-4S] cluster</name>
        <dbReference type="ChEBI" id="CHEBI:49883"/>
        <note>4Fe-4S-S-AdoMet</note>
    </ligand>
</feature>
<keyword evidence="2 8" id="KW-0949">S-adenosyl-L-methionine</keyword>